<feature type="transmembrane region" description="Helical" evidence="6">
    <location>
        <begin position="67"/>
        <end position="93"/>
    </location>
</feature>
<dbReference type="AlphaFoldDB" id="A0A2K9YE81"/>
<protein>
    <submittedName>
        <fullName evidence="7">Putative GABA permease</fullName>
    </submittedName>
</protein>
<dbReference type="PIRSF" id="PIRSF006060">
    <property type="entry name" value="AA_transporter"/>
    <property type="match status" value="1"/>
</dbReference>
<keyword evidence="2" id="KW-0813">Transport</keyword>
<feature type="transmembrane region" description="Helical" evidence="6">
    <location>
        <begin position="300"/>
        <end position="328"/>
    </location>
</feature>
<feature type="transmembrane region" description="Helical" evidence="6">
    <location>
        <begin position="258"/>
        <end position="279"/>
    </location>
</feature>
<feature type="transmembrane region" description="Helical" evidence="6">
    <location>
        <begin position="471"/>
        <end position="490"/>
    </location>
</feature>
<accession>A0A2K9YE81</accession>
<dbReference type="EMBL" id="MG777494">
    <property type="protein sequence ID" value="AUW31164.1"/>
    <property type="molecule type" value="Genomic_DNA"/>
</dbReference>
<evidence type="ECO:0000256" key="3">
    <source>
        <dbReference type="ARBA" id="ARBA00022692"/>
    </source>
</evidence>
<sequence length="538" mass="58968">MELDSKSMELNDLKGHGSGNIQTVFIKDEEDPNHVAHVAPKYLGTATDQRDMSVLGRQQVLRRNFRFISIVGFGCTLISTWEVLLTLLTFVLIDGGLAGFVWGYLAIVIGFMFVYASLGEMASMAPTSGGQYHWVSEFAPKNGQKFLSFITGWLCFTGWQCAIVSIAFLAGTIIQGLIILNDPTYVFERWQGTMLVIAITSFAIVFNTFLAKKLPMVEGLILIIHIVGLFAIVIPLWVLAPRNTAKAVFTEFSNGGGWSSTGTSVMVGLSTSIVSMLGFDCGVHMSEEIKDASETLPKAMTWAVILNAILGFIMVLTLCFTMGDATSILETDTLFPFIQIFYNTTQSYAATNVMVTILIVTLTSSAISEVATASRQLWSFARDGGVPFAAFLQHVTPGWNIPLNAVLVSLIVTVLLSLINIGSTVALDAIISLTIGSLVSSYMITITCILMKRIRKEPLPARRWTLGRYGFAVNVGALLFLMPIFIFSFFPLATPVQASTMNWGVVIYSGIIIFATVYYFLYARHVYVPPVALVKRDL</sequence>
<dbReference type="Gene3D" id="1.20.1740.10">
    <property type="entry name" value="Amino acid/polyamine transporter I"/>
    <property type="match status" value="1"/>
</dbReference>
<evidence type="ECO:0000256" key="5">
    <source>
        <dbReference type="ARBA" id="ARBA00023136"/>
    </source>
</evidence>
<dbReference type="PANTHER" id="PTHR45649">
    <property type="entry name" value="AMINO-ACID PERMEASE BAT1"/>
    <property type="match status" value="1"/>
</dbReference>
<keyword evidence="4 6" id="KW-1133">Transmembrane helix</keyword>
<feature type="transmembrane region" description="Helical" evidence="6">
    <location>
        <begin position="99"/>
        <end position="118"/>
    </location>
</feature>
<comment type="subcellular location">
    <subcellularLocation>
        <location evidence="1">Membrane</location>
        <topology evidence="1">Multi-pass membrane protein</topology>
    </subcellularLocation>
</comment>
<proteinExistence type="predicted"/>
<reference evidence="7" key="1">
    <citation type="submission" date="2017-12" db="EMBL/GenBank/DDBJ databases">
        <title>Genome Sequencing Reveals a Rich Biosynthetic Potential.</title>
        <authorList>
            <person name="Bertrand R.L."/>
            <person name="Abdel-Hameed M.E."/>
            <person name="Sorensen J.L."/>
        </authorList>
    </citation>
    <scope>NUCLEOTIDE SEQUENCE</scope>
</reference>
<dbReference type="InterPro" id="IPR002293">
    <property type="entry name" value="AA/rel_permease1"/>
</dbReference>
<dbReference type="GO" id="GO:0016020">
    <property type="term" value="C:membrane"/>
    <property type="evidence" value="ECO:0007669"/>
    <property type="project" value="UniProtKB-SubCell"/>
</dbReference>
<organism evidence="7">
    <name type="scientific">Cladonia uncialis subsp. uncialis</name>
    <dbReference type="NCBI Taxonomy" id="180999"/>
    <lineage>
        <taxon>Eukaryota</taxon>
        <taxon>Fungi</taxon>
        <taxon>Dikarya</taxon>
        <taxon>Ascomycota</taxon>
        <taxon>Pezizomycotina</taxon>
        <taxon>Lecanoromycetes</taxon>
        <taxon>OSLEUM clade</taxon>
        <taxon>Lecanoromycetidae</taxon>
        <taxon>Lecanorales</taxon>
        <taxon>Lecanorineae</taxon>
        <taxon>Cladoniaceae</taxon>
        <taxon>Cladonia</taxon>
    </lineage>
</organism>
<evidence type="ECO:0000256" key="4">
    <source>
        <dbReference type="ARBA" id="ARBA00022989"/>
    </source>
</evidence>
<evidence type="ECO:0000256" key="1">
    <source>
        <dbReference type="ARBA" id="ARBA00004141"/>
    </source>
</evidence>
<feature type="transmembrane region" description="Helical" evidence="6">
    <location>
        <begin position="429"/>
        <end position="450"/>
    </location>
</feature>
<feature type="transmembrane region" description="Helical" evidence="6">
    <location>
        <begin position="348"/>
        <end position="367"/>
    </location>
</feature>
<name>A0A2K9YE81_CLAUC</name>
<feature type="transmembrane region" description="Helical" evidence="6">
    <location>
        <begin position="190"/>
        <end position="210"/>
    </location>
</feature>
<evidence type="ECO:0000313" key="7">
    <source>
        <dbReference type="EMBL" id="AUW31164.1"/>
    </source>
</evidence>
<keyword evidence="3 6" id="KW-0812">Transmembrane</keyword>
<feature type="transmembrane region" description="Helical" evidence="6">
    <location>
        <begin position="146"/>
        <end position="178"/>
    </location>
</feature>
<dbReference type="Pfam" id="PF13520">
    <property type="entry name" value="AA_permease_2"/>
    <property type="match status" value="1"/>
</dbReference>
<feature type="transmembrane region" description="Helical" evidence="6">
    <location>
        <begin position="401"/>
        <end position="423"/>
    </location>
</feature>
<dbReference type="PANTHER" id="PTHR45649:SF41">
    <property type="entry name" value="TRANSPORTER, PUTATIVE (EUROFUNG)-RELATED"/>
    <property type="match status" value="1"/>
</dbReference>
<evidence type="ECO:0000256" key="2">
    <source>
        <dbReference type="ARBA" id="ARBA00022448"/>
    </source>
</evidence>
<feature type="transmembrane region" description="Helical" evidence="6">
    <location>
        <begin position="217"/>
        <end position="238"/>
    </location>
</feature>
<keyword evidence="5 6" id="KW-0472">Membrane</keyword>
<feature type="transmembrane region" description="Helical" evidence="6">
    <location>
        <begin position="502"/>
        <end position="521"/>
    </location>
</feature>
<evidence type="ECO:0000256" key="6">
    <source>
        <dbReference type="SAM" id="Phobius"/>
    </source>
</evidence>
<dbReference type="GO" id="GO:0022857">
    <property type="term" value="F:transmembrane transporter activity"/>
    <property type="evidence" value="ECO:0007669"/>
    <property type="project" value="InterPro"/>
</dbReference>